<dbReference type="Proteomes" id="UP000317243">
    <property type="component" value="Unassembled WGS sequence"/>
</dbReference>
<dbReference type="EMBL" id="SIHI01000001">
    <property type="protein sequence ID" value="TWT58002.1"/>
    <property type="molecule type" value="Genomic_DNA"/>
</dbReference>
<organism evidence="1 2">
    <name type="scientific">Thalassoglobus neptunius</name>
    <dbReference type="NCBI Taxonomy" id="1938619"/>
    <lineage>
        <taxon>Bacteria</taxon>
        <taxon>Pseudomonadati</taxon>
        <taxon>Planctomycetota</taxon>
        <taxon>Planctomycetia</taxon>
        <taxon>Planctomycetales</taxon>
        <taxon>Planctomycetaceae</taxon>
        <taxon>Thalassoglobus</taxon>
    </lineage>
</organism>
<accession>A0A5C5X7S0</accession>
<name>A0A5C5X7S0_9PLAN</name>
<keyword evidence="2" id="KW-1185">Reference proteome</keyword>
<dbReference type="AlphaFoldDB" id="A0A5C5X7S0"/>
<protein>
    <submittedName>
        <fullName evidence="1">Uncharacterized protein</fullName>
    </submittedName>
</protein>
<evidence type="ECO:0000313" key="1">
    <source>
        <dbReference type="EMBL" id="TWT58002.1"/>
    </source>
</evidence>
<evidence type="ECO:0000313" key="2">
    <source>
        <dbReference type="Proteomes" id="UP000317243"/>
    </source>
</evidence>
<reference evidence="1 2" key="1">
    <citation type="submission" date="2019-02" db="EMBL/GenBank/DDBJ databases">
        <title>Deep-cultivation of Planctomycetes and their phenomic and genomic characterization uncovers novel biology.</title>
        <authorList>
            <person name="Wiegand S."/>
            <person name="Jogler M."/>
            <person name="Boedeker C."/>
            <person name="Pinto D."/>
            <person name="Vollmers J."/>
            <person name="Rivas-Marin E."/>
            <person name="Kohn T."/>
            <person name="Peeters S.H."/>
            <person name="Heuer A."/>
            <person name="Rast P."/>
            <person name="Oberbeckmann S."/>
            <person name="Bunk B."/>
            <person name="Jeske O."/>
            <person name="Meyerdierks A."/>
            <person name="Storesund J.E."/>
            <person name="Kallscheuer N."/>
            <person name="Luecker S."/>
            <person name="Lage O.M."/>
            <person name="Pohl T."/>
            <person name="Merkel B.J."/>
            <person name="Hornburger P."/>
            <person name="Mueller R.-W."/>
            <person name="Bruemmer F."/>
            <person name="Labrenz M."/>
            <person name="Spormann A.M."/>
            <person name="Op Den Camp H."/>
            <person name="Overmann J."/>
            <person name="Amann R."/>
            <person name="Jetten M.S.M."/>
            <person name="Mascher T."/>
            <person name="Medema M.H."/>
            <person name="Devos D.P."/>
            <person name="Kaster A.-K."/>
            <person name="Ovreas L."/>
            <person name="Rohde M."/>
            <person name="Galperin M.Y."/>
            <person name="Jogler C."/>
        </authorList>
    </citation>
    <scope>NUCLEOTIDE SEQUENCE [LARGE SCALE GENOMIC DNA]</scope>
    <source>
        <strain evidence="1 2">KOR42</strain>
    </source>
</reference>
<proteinExistence type="predicted"/>
<comment type="caution">
    <text evidence="1">The sequence shown here is derived from an EMBL/GenBank/DDBJ whole genome shotgun (WGS) entry which is preliminary data.</text>
</comment>
<sequence length="201" mass="21914">MCHLFTESRQLRYFRQDGKLYSWGTGKRFSANCDNEEGIEVKNVLIVAVLLGATTIADGREPILVPQETLAMAYSADYAPTPAGETTSIQPVPAGTVAPGTVICDSCDNPGIELYNCVKVIQARKIAPCAVPKIVSVPNPCYDPCKPCCQPKCVFVQICVPPCACEDVICRKGGDRMIFSYGKYAVKVTARRDTLVVNYDH</sequence>
<gene>
    <name evidence="1" type="ORF">KOR42_13700</name>
</gene>